<evidence type="ECO:0000256" key="1">
    <source>
        <dbReference type="SAM" id="MobiDB-lite"/>
    </source>
</evidence>
<evidence type="ECO:0000256" key="2">
    <source>
        <dbReference type="SAM" id="Phobius"/>
    </source>
</evidence>
<keyword evidence="2" id="KW-0472">Membrane</keyword>
<dbReference type="AlphaFoldDB" id="A0AA39KFT5"/>
<gene>
    <name evidence="3" type="ORF">EV420DRAFT_1535774</name>
</gene>
<dbReference type="Proteomes" id="UP001175211">
    <property type="component" value="Unassembled WGS sequence"/>
</dbReference>
<feature type="region of interest" description="Disordered" evidence="1">
    <location>
        <begin position="157"/>
        <end position="190"/>
    </location>
</feature>
<accession>A0AA39KFT5</accession>
<dbReference type="CDD" id="cd12087">
    <property type="entry name" value="TM_EGFR-like"/>
    <property type="match status" value="1"/>
</dbReference>
<feature type="transmembrane region" description="Helical" evidence="2">
    <location>
        <begin position="42"/>
        <end position="64"/>
    </location>
</feature>
<protein>
    <submittedName>
        <fullName evidence="3">Uncharacterized protein</fullName>
    </submittedName>
</protein>
<evidence type="ECO:0000313" key="4">
    <source>
        <dbReference type="Proteomes" id="UP001175211"/>
    </source>
</evidence>
<dbReference type="GeneID" id="85356391"/>
<proteinExistence type="predicted"/>
<keyword evidence="4" id="KW-1185">Reference proteome</keyword>
<evidence type="ECO:0000313" key="3">
    <source>
        <dbReference type="EMBL" id="KAK0460242.1"/>
    </source>
</evidence>
<sequence>MKTELYQLQTSLITIPASVLSTALLPTGDAEASDSGSGSKTAIIGGVIGSVVFCVIIPLFLIIWKTRRSRRVSTNNSEDVIDPTTIPNPNPLLTEPIVTQMSRSPSPSVNATSISTVESLAPDPGESNDLLRRPPQSSRNAYEELISWLQQQIRHMDEEGIMRSTSPPPSYRSLHRSDIPDPSCSSLTPP</sequence>
<dbReference type="RefSeq" id="XP_060332368.1">
    <property type="nucleotide sequence ID" value="XM_060472843.1"/>
</dbReference>
<reference evidence="3" key="1">
    <citation type="submission" date="2023-06" db="EMBL/GenBank/DDBJ databases">
        <authorList>
            <consortium name="Lawrence Berkeley National Laboratory"/>
            <person name="Ahrendt S."/>
            <person name="Sahu N."/>
            <person name="Indic B."/>
            <person name="Wong-Bajracharya J."/>
            <person name="Merenyi Z."/>
            <person name="Ke H.-M."/>
            <person name="Monk M."/>
            <person name="Kocsube S."/>
            <person name="Drula E."/>
            <person name="Lipzen A."/>
            <person name="Balint B."/>
            <person name="Henrissat B."/>
            <person name="Andreopoulos B."/>
            <person name="Martin F.M."/>
            <person name="Harder C.B."/>
            <person name="Rigling D."/>
            <person name="Ford K.L."/>
            <person name="Foster G.D."/>
            <person name="Pangilinan J."/>
            <person name="Papanicolaou A."/>
            <person name="Barry K."/>
            <person name="LaButti K."/>
            <person name="Viragh M."/>
            <person name="Koriabine M."/>
            <person name="Yan M."/>
            <person name="Riley R."/>
            <person name="Champramary S."/>
            <person name="Plett K.L."/>
            <person name="Tsai I.J."/>
            <person name="Slot J."/>
            <person name="Sipos G."/>
            <person name="Plett J."/>
            <person name="Nagy L.G."/>
            <person name="Grigoriev I.V."/>
        </authorList>
    </citation>
    <scope>NUCLEOTIDE SEQUENCE</scope>
    <source>
        <strain evidence="3">CCBAS 213</strain>
    </source>
</reference>
<dbReference type="EMBL" id="JAUEPS010000013">
    <property type="protein sequence ID" value="KAK0460242.1"/>
    <property type="molecule type" value="Genomic_DNA"/>
</dbReference>
<name>A0AA39KFT5_ARMTA</name>
<organism evidence="3 4">
    <name type="scientific">Armillaria tabescens</name>
    <name type="common">Ringless honey mushroom</name>
    <name type="synonym">Agaricus tabescens</name>
    <dbReference type="NCBI Taxonomy" id="1929756"/>
    <lineage>
        <taxon>Eukaryota</taxon>
        <taxon>Fungi</taxon>
        <taxon>Dikarya</taxon>
        <taxon>Basidiomycota</taxon>
        <taxon>Agaricomycotina</taxon>
        <taxon>Agaricomycetes</taxon>
        <taxon>Agaricomycetidae</taxon>
        <taxon>Agaricales</taxon>
        <taxon>Marasmiineae</taxon>
        <taxon>Physalacriaceae</taxon>
        <taxon>Desarmillaria</taxon>
    </lineage>
</organism>
<keyword evidence="2" id="KW-1133">Transmembrane helix</keyword>
<comment type="caution">
    <text evidence="3">The sequence shown here is derived from an EMBL/GenBank/DDBJ whole genome shotgun (WGS) entry which is preliminary data.</text>
</comment>
<keyword evidence="2" id="KW-0812">Transmembrane</keyword>